<dbReference type="Proteomes" id="UP000285310">
    <property type="component" value="Unassembled WGS sequence"/>
</dbReference>
<feature type="transmembrane region" description="Helical" evidence="1">
    <location>
        <begin position="114"/>
        <end position="132"/>
    </location>
</feature>
<proteinExistence type="predicted"/>
<keyword evidence="3" id="KW-1185">Reference proteome</keyword>
<dbReference type="RefSeq" id="WP_123657428.1">
    <property type="nucleotide sequence ID" value="NZ_AYKG01000010.1"/>
</dbReference>
<feature type="transmembrane region" description="Helical" evidence="1">
    <location>
        <begin position="49"/>
        <end position="74"/>
    </location>
</feature>
<keyword evidence="1" id="KW-0472">Membrane</keyword>
<feature type="transmembrane region" description="Helical" evidence="1">
    <location>
        <begin position="167"/>
        <end position="188"/>
    </location>
</feature>
<gene>
    <name evidence="2" type="ORF">SAJA_04405</name>
</gene>
<feature type="transmembrane region" description="Helical" evidence="1">
    <location>
        <begin position="6"/>
        <end position="28"/>
    </location>
</feature>
<dbReference type="InParanoid" id="A0A423PYX2"/>
<feature type="transmembrane region" description="Helical" evidence="1">
    <location>
        <begin position="80"/>
        <end position="102"/>
    </location>
</feature>
<sequence length="198" mass="21173">MASITFAASEFAPVALGFFGLGTGYIILGPQELFGWPKDGGRALARSNGVWGFFMPGLCQALVGLYLFVGLTWFESFKEAQLYTAAVAFSVFGIHWLAMGIIKFVEGDARPNGFMSIAFFLVSVLGVISFATGGDAPAAVLFVGLAAVYFFEFFASFGIAVPATEKLLGLAHTVTGFYLMYLTYGIVLSTANDVNILF</sequence>
<dbReference type="AlphaFoldDB" id="A0A423PYX2"/>
<keyword evidence="1" id="KW-1133">Transmembrane helix</keyword>
<accession>A0A423PYX2</accession>
<organism evidence="2 3">
    <name type="scientific">Salinisphaera japonica YTM-1</name>
    <dbReference type="NCBI Taxonomy" id="1209778"/>
    <lineage>
        <taxon>Bacteria</taxon>
        <taxon>Pseudomonadati</taxon>
        <taxon>Pseudomonadota</taxon>
        <taxon>Gammaproteobacteria</taxon>
        <taxon>Salinisphaerales</taxon>
        <taxon>Salinisphaeraceae</taxon>
        <taxon>Salinisphaera</taxon>
    </lineage>
</organism>
<evidence type="ECO:0000313" key="3">
    <source>
        <dbReference type="Proteomes" id="UP000285310"/>
    </source>
</evidence>
<dbReference type="OrthoDB" id="7844666at2"/>
<comment type="caution">
    <text evidence="2">The sequence shown here is derived from an EMBL/GenBank/DDBJ whole genome shotgun (WGS) entry which is preliminary data.</text>
</comment>
<evidence type="ECO:0000313" key="2">
    <source>
        <dbReference type="EMBL" id="ROO30740.1"/>
    </source>
</evidence>
<evidence type="ECO:0000256" key="1">
    <source>
        <dbReference type="SAM" id="Phobius"/>
    </source>
</evidence>
<dbReference type="EMBL" id="AYKG01000010">
    <property type="protein sequence ID" value="ROO30740.1"/>
    <property type="molecule type" value="Genomic_DNA"/>
</dbReference>
<reference evidence="2 3" key="1">
    <citation type="submission" date="2013-10" db="EMBL/GenBank/DDBJ databases">
        <title>Salinisphaera japonica YTM-1 Genome Sequencing.</title>
        <authorList>
            <person name="Lai Q."/>
            <person name="Li C."/>
            <person name="Shao Z."/>
        </authorList>
    </citation>
    <scope>NUCLEOTIDE SEQUENCE [LARGE SCALE GENOMIC DNA]</scope>
    <source>
        <strain evidence="2 3">YTM-1</strain>
    </source>
</reference>
<keyword evidence="1" id="KW-0812">Transmembrane</keyword>
<protein>
    <submittedName>
        <fullName evidence="2">Uncharacterized protein</fullName>
    </submittedName>
</protein>
<name>A0A423PYX2_9GAMM</name>
<feature type="transmembrane region" description="Helical" evidence="1">
    <location>
        <begin position="138"/>
        <end position="160"/>
    </location>
</feature>